<proteinExistence type="predicted"/>
<organism evidence="1 2">
    <name type="scientific">Chitinophaga oryziterrae</name>
    <dbReference type="NCBI Taxonomy" id="1031224"/>
    <lineage>
        <taxon>Bacteria</taxon>
        <taxon>Pseudomonadati</taxon>
        <taxon>Bacteroidota</taxon>
        <taxon>Chitinophagia</taxon>
        <taxon>Chitinophagales</taxon>
        <taxon>Chitinophagaceae</taxon>
        <taxon>Chitinophaga</taxon>
    </lineage>
</organism>
<evidence type="ECO:0000313" key="2">
    <source>
        <dbReference type="Proteomes" id="UP000468388"/>
    </source>
</evidence>
<protein>
    <submittedName>
        <fullName evidence="1">Uncharacterized protein</fullName>
    </submittedName>
</protein>
<keyword evidence="2" id="KW-1185">Reference proteome</keyword>
<accession>A0A6N8JBH9</accession>
<sequence length="225" mass="27574">MIAYKLKKYIWTDADFGQMGWHDCKIYQFRLTENLDLDIDYILSWNKPELEGLPFTFWIAPATLIFKSIRNLTFDFCSSFQEDFEIEDIERTDVENGHRWTIITRNGEIQFDSKGYEQYIRQEPFFQFEQNISFIDRNGYSLERTTNQENPNRIREDVVRQREKDIEDYQNAKKRHLKRQELQRLITAREENQIDTKQYRIRKKEINELLYSYDFFLKGTKFENY</sequence>
<gene>
    <name evidence="1" type="ORF">GO495_13645</name>
</gene>
<dbReference type="EMBL" id="WRXO01000003">
    <property type="protein sequence ID" value="MVT41629.1"/>
    <property type="molecule type" value="Genomic_DNA"/>
</dbReference>
<dbReference type="Proteomes" id="UP000468388">
    <property type="component" value="Unassembled WGS sequence"/>
</dbReference>
<dbReference type="AlphaFoldDB" id="A0A6N8JBH9"/>
<dbReference type="OrthoDB" id="7060651at2"/>
<evidence type="ECO:0000313" key="1">
    <source>
        <dbReference type="EMBL" id="MVT41629.1"/>
    </source>
</evidence>
<reference evidence="1 2" key="1">
    <citation type="submission" date="2019-12" db="EMBL/GenBank/DDBJ databases">
        <title>The draft genomic sequence of strain Chitinophaga oryziterrae JCM 16595.</title>
        <authorList>
            <person name="Zhang X."/>
        </authorList>
    </citation>
    <scope>NUCLEOTIDE SEQUENCE [LARGE SCALE GENOMIC DNA]</scope>
    <source>
        <strain evidence="1 2">JCM 16595</strain>
    </source>
</reference>
<dbReference type="RefSeq" id="WP_157300264.1">
    <property type="nucleotide sequence ID" value="NZ_BAAAZB010000006.1"/>
</dbReference>
<comment type="caution">
    <text evidence="1">The sequence shown here is derived from an EMBL/GenBank/DDBJ whole genome shotgun (WGS) entry which is preliminary data.</text>
</comment>
<name>A0A6N8JBH9_9BACT</name>